<dbReference type="InterPro" id="IPR020019">
    <property type="entry name" value="AcTrfase_PglD-like"/>
</dbReference>
<evidence type="ECO:0000256" key="2">
    <source>
        <dbReference type="PIRSR" id="PIRSR620019-2"/>
    </source>
</evidence>
<dbReference type="RefSeq" id="WP_098282649.1">
    <property type="nucleotide sequence ID" value="NZ_JAJERM010000009.1"/>
</dbReference>
<dbReference type="Gene3D" id="3.40.50.20">
    <property type="match status" value="1"/>
</dbReference>
<dbReference type="AlphaFoldDB" id="A0A9X7G4J3"/>
<feature type="domain" description="PglD N-terminal" evidence="3">
    <location>
        <begin position="3"/>
        <end position="79"/>
    </location>
</feature>
<comment type="caution">
    <text evidence="4">The sequence shown here is derived from an EMBL/GenBank/DDBJ whole genome shotgun (WGS) entry which is preliminary data.</text>
</comment>
<dbReference type="Pfam" id="PF17836">
    <property type="entry name" value="PglD_N"/>
    <property type="match status" value="1"/>
</dbReference>
<evidence type="ECO:0000256" key="1">
    <source>
        <dbReference type="PIRSR" id="PIRSR620019-1"/>
    </source>
</evidence>
<accession>A0A9X7G4J3</accession>
<dbReference type="PANTHER" id="PTHR43300:SF7">
    <property type="entry name" value="UDP-N-ACETYLBACILLOSAMINE N-ACETYLTRANSFERASE"/>
    <property type="match status" value="1"/>
</dbReference>
<organism evidence="4 5">
    <name type="scientific">Bacillus cereus</name>
    <dbReference type="NCBI Taxonomy" id="1396"/>
    <lineage>
        <taxon>Bacteria</taxon>
        <taxon>Bacillati</taxon>
        <taxon>Bacillota</taxon>
        <taxon>Bacilli</taxon>
        <taxon>Bacillales</taxon>
        <taxon>Bacillaceae</taxon>
        <taxon>Bacillus</taxon>
        <taxon>Bacillus cereus group</taxon>
    </lineage>
</organism>
<gene>
    <name evidence="4" type="ORF">COK98_31260</name>
</gene>
<reference evidence="4 5" key="1">
    <citation type="submission" date="2017-09" db="EMBL/GenBank/DDBJ databases">
        <title>Large-scale bioinformatics analysis of Bacillus genomes uncovers conserved roles of natural products in bacterial physiology.</title>
        <authorList>
            <consortium name="Agbiome Team Llc"/>
            <person name="Bleich R.M."/>
            <person name="Grubbs K.J."/>
            <person name="Santa Maria K.C."/>
            <person name="Allen S.E."/>
            <person name="Farag S."/>
            <person name="Shank E.A."/>
            <person name="Bowers A."/>
        </authorList>
    </citation>
    <scope>NUCLEOTIDE SEQUENCE [LARGE SCALE GENOMIC DNA]</scope>
    <source>
        <strain evidence="4 5">AFS060282</strain>
    </source>
</reference>
<evidence type="ECO:0000313" key="4">
    <source>
        <dbReference type="EMBL" id="PFV00504.1"/>
    </source>
</evidence>
<dbReference type="InterPro" id="IPR041561">
    <property type="entry name" value="PglD_N"/>
</dbReference>
<dbReference type="EMBL" id="NVDQ01000062">
    <property type="protein sequence ID" value="PFV00504.1"/>
    <property type="molecule type" value="Genomic_DNA"/>
</dbReference>
<dbReference type="Gene3D" id="2.160.10.10">
    <property type="entry name" value="Hexapeptide repeat proteins"/>
    <property type="match status" value="1"/>
</dbReference>
<feature type="binding site" evidence="2">
    <location>
        <position position="145"/>
    </location>
    <ligand>
        <name>acetyl-CoA</name>
        <dbReference type="ChEBI" id="CHEBI:57288"/>
    </ligand>
</feature>
<dbReference type="InterPro" id="IPR050179">
    <property type="entry name" value="Trans_hexapeptide_repeat"/>
</dbReference>
<evidence type="ECO:0000313" key="5">
    <source>
        <dbReference type="Proteomes" id="UP000226257"/>
    </source>
</evidence>
<evidence type="ECO:0000259" key="3">
    <source>
        <dbReference type="Pfam" id="PF17836"/>
    </source>
</evidence>
<dbReference type="SUPFAM" id="SSF51161">
    <property type="entry name" value="Trimeric LpxA-like enzymes"/>
    <property type="match status" value="1"/>
</dbReference>
<dbReference type="PANTHER" id="PTHR43300">
    <property type="entry name" value="ACETYLTRANSFERASE"/>
    <property type="match status" value="1"/>
</dbReference>
<name>A0A9X7G4J3_BACCE</name>
<sequence>MKNITIIGAGGHSKVIRDIILASQKYKIIAILDDKYKNVTNDELTIKGPIEYAKNLFENHNSEFVIAVGDNKVRKEIVKLLNIPDNSYSTLVHPTAFISPSVKLGFGVVVMPQALINADSIVGNHVIINSSASVGHDTILEDFVHISPNSTLTGGSQVGEGTQIGAGAVLIPCKQIGEWSMVGAGSTVTKDIPSKCLAVGCPAKVIKENYRSDK</sequence>
<feature type="active site" description="Proton acceptor" evidence="1">
    <location>
        <position position="136"/>
    </location>
</feature>
<feature type="site" description="Increases basicity of active site His" evidence="1">
    <location>
        <position position="137"/>
    </location>
</feature>
<dbReference type="InterPro" id="IPR011004">
    <property type="entry name" value="Trimer_LpxA-like_sf"/>
</dbReference>
<protein>
    <submittedName>
        <fullName evidence="4">Acetyltransferase</fullName>
    </submittedName>
</protein>
<dbReference type="NCBIfam" id="TIGR03570">
    <property type="entry name" value="NeuD_NnaD"/>
    <property type="match status" value="1"/>
</dbReference>
<dbReference type="CDD" id="cd03360">
    <property type="entry name" value="LbH_AT_putative"/>
    <property type="match status" value="1"/>
</dbReference>
<dbReference type="InterPro" id="IPR001451">
    <property type="entry name" value="Hexapep"/>
</dbReference>
<dbReference type="Proteomes" id="UP000226257">
    <property type="component" value="Unassembled WGS sequence"/>
</dbReference>
<dbReference type="Pfam" id="PF00132">
    <property type="entry name" value="Hexapep"/>
    <property type="match status" value="1"/>
</dbReference>
<proteinExistence type="predicted"/>
<feature type="binding site" evidence="2">
    <location>
        <position position="69"/>
    </location>
    <ligand>
        <name>substrate</name>
    </ligand>
</feature>